<dbReference type="Proteomes" id="UP000219050">
    <property type="component" value="Chromosome"/>
</dbReference>
<sequence>MASVERYKIATHAVFIDIGGGPPCLAALFQVRCAFGMQMGSSTLVCRRQACTFAQIERKEAEQLVDSG</sequence>
<organism evidence="1 2">
    <name type="scientific">Pacificitalea manganoxidans</name>
    <dbReference type="NCBI Taxonomy" id="1411902"/>
    <lineage>
        <taxon>Bacteria</taxon>
        <taxon>Pseudomonadati</taxon>
        <taxon>Pseudomonadota</taxon>
        <taxon>Alphaproteobacteria</taxon>
        <taxon>Rhodobacterales</taxon>
        <taxon>Paracoccaceae</taxon>
        <taxon>Pacificitalea</taxon>
    </lineage>
</organism>
<protein>
    <submittedName>
        <fullName evidence="1">Uncharacterized protein</fullName>
    </submittedName>
</protein>
<evidence type="ECO:0000313" key="2">
    <source>
        <dbReference type="Proteomes" id="UP000219050"/>
    </source>
</evidence>
<evidence type="ECO:0000313" key="1">
    <source>
        <dbReference type="EMBL" id="ATI42056.1"/>
    </source>
</evidence>
<dbReference type="KEGG" id="cmag:CBW24_08580"/>
<reference evidence="1 2" key="1">
    <citation type="submission" date="2017-05" db="EMBL/GenBank/DDBJ databases">
        <title>Comparative genomic and metabolic analysis of manganese-oxidizing mechanisms in Celeribater manganoxidans DY25T: its adaption to the environment of polymetallic nodule.</title>
        <authorList>
            <person name="Wang X."/>
        </authorList>
    </citation>
    <scope>NUCLEOTIDE SEQUENCE [LARGE SCALE GENOMIC DNA]</scope>
    <source>
        <strain evidence="1 2">DY25</strain>
    </source>
</reference>
<dbReference type="EMBL" id="CP021404">
    <property type="protein sequence ID" value="ATI42056.1"/>
    <property type="molecule type" value="Genomic_DNA"/>
</dbReference>
<proteinExistence type="predicted"/>
<name>A0A291LZ90_9RHOB</name>
<keyword evidence="2" id="KW-1185">Reference proteome</keyword>
<gene>
    <name evidence="1" type="ORF">CBW24_08580</name>
</gene>
<accession>A0A291LZ90</accession>
<dbReference type="AlphaFoldDB" id="A0A291LZ90"/>